<keyword evidence="3" id="KW-1185">Reference proteome</keyword>
<accession>A0ABN2M0U0</accession>
<dbReference type="Proteomes" id="UP001500002">
    <property type="component" value="Unassembled WGS sequence"/>
</dbReference>
<feature type="transmembrane region" description="Helical" evidence="1">
    <location>
        <begin position="12"/>
        <end position="34"/>
    </location>
</feature>
<protein>
    <submittedName>
        <fullName evidence="2">Uncharacterized protein</fullName>
    </submittedName>
</protein>
<reference evidence="2 3" key="1">
    <citation type="journal article" date="2019" name="Int. J. Syst. Evol. Microbiol.">
        <title>The Global Catalogue of Microorganisms (GCM) 10K type strain sequencing project: providing services to taxonomists for standard genome sequencing and annotation.</title>
        <authorList>
            <consortium name="The Broad Institute Genomics Platform"/>
            <consortium name="The Broad Institute Genome Sequencing Center for Infectious Disease"/>
            <person name="Wu L."/>
            <person name="Ma J."/>
        </authorList>
    </citation>
    <scope>NUCLEOTIDE SEQUENCE [LARGE SCALE GENOMIC DNA]</scope>
    <source>
        <strain evidence="2 3">JCM 14322</strain>
    </source>
</reference>
<proteinExistence type="predicted"/>
<name>A0ABN2M0U0_9MICO</name>
<comment type="caution">
    <text evidence="2">The sequence shown here is derived from an EMBL/GenBank/DDBJ whole genome shotgun (WGS) entry which is preliminary data.</text>
</comment>
<feature type="transmembrane region" description="Helical" evidence="1">
    <location>
        <begin position="46"/>
        <end position="71"/>
    </location>
</feature>
<evidence type="ECO:0000313" key="3">
    <source>
        <dbReference type="Proteomes" id="UP001500002"/>
    </source>
</evidence>
<evidence type="ECO:0000256" key="1">
    <source>
        <dbReference type="SAM" id="Phobius"/>
    </source>
</evidence>
<organism evidence="2 3">
    <name type="scientific">Agromyces neolithicus</name>
    <dbReference type="NCBI Taxonomy" id="269420"/>
    <lineage>
        <taxon>Bacteria</taxon>
        <taxon>Bacillati</taxon>
        <taxon>Actinomycetota</taxon>
        <taxon>Actinomycetes</taxon>
        <taxon>Micrococcales</taxon>
        <taxon>Microbacteriaceae</taxon>
        <taxon>Agromyces</taxon>
    </lineage>
</organism>
<keyword evidence="1" id="KW-0472">Membrane</keyword>
<keyword evidence="1" id="KW-0812">Transmembrane</keyword>
<dbReference type="EMBL" id="BAAANJ010000004">
    <property type="protein sequence ID" value="GAA1805404.1"/>
    <property type="molecule type" value="Genomic_DNA"/>
</dbReference>
<evidence type="ECO:0000313" key="2">
    <source>
        <dbReference type="EMBL" id="GAA1805404.1"/>
    </source>
</evidence>
<keyword evidence="1" id="KW-1133">Transmembrane helix</keyword>
<sequence>MSATRRQQGVDRWYVVGVIAALIGVIECGIGVVLVNSRAVIEGFALAAWVPSVITVALIAAAMVLAGAAALSAVPKPHYLAV</sequence>
<gene>
    <name evidence="2" type="ORF">GCM10009749_11890</name>
</gene>
<dbReference type="RefSeq" id="WP_344294430.1">
    <property type="nucleotide sequence ID" value="NZ_BAAANJ010000004.1"/>
</dbReference>